<evidence type="ECO:0000313" key="1">
    <source>
        <dbReference type="EMBL" id="JAE11165.1"/>
    </source>
</evidence>
<name>A0A0A9FDT6_ARUDO</name>
<sequence length="31" mass="3482">MECLSCLVSIPYHQFCTDGKGCDEDLYQLIG</sequence>
<reference evidence="1" key="1">
    <citation type="submission" date="2014-09" db="EMBL/GenBank/DDBJ databases">
        <authorList>
            <person name="Magalhaes I.L.F."/>
            <person name="Oliveira U."/>
            <person name="Santos F.R."/>
            <person name="Vidigal T.H.D.A."/>
            <person name="Brescovit A.D."/>
            <person name="Santos A.J."/>
        </authorList>
    </citation>
    <scope>NUCLEOTIDE SEQUENCE</scope>
    <source>
        <tissue evidence="1">Shoot tissue taken approximately 20 cm above the soil surface</tissue>
    </source>
</reference>
<accession>A0A0A9FDT6</accession>
<reference evidence="1" key="2">
    <citation type="journal article" date="2015" name="Data Brief">
        <title>Shoot transcriptome of the giant reed, Arundo donax.</title>
        <authorList>
            <person name="Barrero R.A."/>
            <person name="Guerrero F.D."/>
            <person name="Moolhuijzen P."/>
            <person name="Goolsby J.A."/>
            <person name="Tidwell J."/>
            <person name="Bellgard S.E."/>
            <person name="Bellgard M.I."/>
        </authorList>
    </citation>
    <scope>NUCLEOTIDE SEQUENCE</scope>
    <source>
        <tissue evidence="1">Shoot tissue taken approximately 20 cm above the soil surface</tissue>
    </source>
</reference>
<dbReference type="EMBL" id="GBRH01186731">
    <property type="protein sequence ID" value="JAE11165.1"/>
    <property type="molecule type" value="Transcribed_RNA"/>
</dbReference>
<proteinExistence type="predicted"/>
<dbReference type="AlphaFoldDB" id="A0A0A9FDT6"/>
<protein>
    <submittedName>
        <fullName evidence="1">Uncharacterized protein</fullName>
    </submittedName>
</protein>
<organism evidence="1">
    <name type="scientific">Arundo donax</name>
    <name type="common">Giant reed</name>
    <name type="synonym">Donax arundinaceus</name>
    <dbReference type="NCBI Taxonomy" id="35708"/>
    <lineage>
        <taxon>Eukaryota</taxon>
        <taxon>Viridiplantae</taxon>
        <taxon>Streptophyta</taxon>
        <taxon>Embryophyta</taxon>
        <taxon>Tracheophyta</taxon>
        <taxon>Spermatophyta</taxon>
        <taxon>Magnoliopsida</taxon>
        <taxon>Liliopsida</taxon>
        <taxon>Poales</taxon>
        <taxon>Poaceae</taxon>
        <taxon>PACMAD clade</taxon>
        <taxon>Arundinoideae</taxon>
        <taxon>Arundineae</taxon>
        <taxon>Arundo</taxon>
    </lineage>
</organism>